<keyword evidence="2" id="KW-0413">Isomerase</keyword>
<name>F9UER6_9GAMM</name>
<proteinExistence type="predicted"/>
<dbReference type="EMBL" id="AFWV01000011">
    <property type="protein sequence ID" value="EGV17387.1"/>
    <property type="molecule type" value="Genomic_DNA"/>
</dbReference>
<sequence length="807" mass="90416">MHPDARTLGLIRHSRVPLTIAFAVLLLASPLRAAEPRDTAREMPASASSESVVSETPHYSTQVQPIFDRRCIACHGCLGSPCNVKLDSFPGVDRGGFGQNPYSTRLTADPRTDMDAADSTAQWRERGFYPILARTASAQSNLDDSILYRMIDAGMRHNVPGFSRASVDPFRLQRFAGTCPSTADALAARLQEHPGLGMPFGLPALAEEDFAILRDWIARGSPGPTEAEEANARRLANPTAVAAWEAFFNSSDPRQALVSRFIFEHVFLATIVLEDSPGDRFRLVRSSTPPASLLDEGRGGRSAEDAPIELISTALPYGDPGVERVWYRLEKLTAAPVQKSLFVWRLAPTDIARLSELFLSPDWAADADLDPPWDIGNPFRIFAAIPAESRYRFLLENAAVIVGGITYGPVCNGQIATYAVKDQFWVFFLDPAYDISVRDPSLGLDDWDLFMDRSLVGNAAYLDAYAKTRARLDPEGWSLDAIWDGDGENRNAWLTLLRHETNVSVLRGAQGGMPQTFWLMGYSGLERLYYDTVASFEYWAGDARKLETLLFFNMLRQEFEDGFLGLLPREERERIRHQWTRGIGSVALSLIPFETVDQPTRIEVRGPDPLIDLVEQIARHLGPRISGLPDRLNPRVKPEVAVDAPIEDFDDWESAVSMLTALQGQPFVPQLPSVLVLRLNRAEGPPQDRHRVYSLVANRVYKSQYTLVFQNGQALPDEDTLSVYPTLVNGFPNLFIDLDLADAGRFLTDLRAVENKDDWNRFASRYGVLRDSARFWPFYDWINRWNDEHRGDAAGWLDLSYYDAPEI</sequence>
<dbReference type="Pfam" id="PF06934">
    <property type="entry name" value="CTI"/>
    <property type="match status" value="1"/>
</dbReference>
<dbReference type="Proteomes" id="UP000005459">
    <property type="component" value="Unassembled WGS sequence"/>
</dbReference>
<protein>
    <submittedName>
        <fullName evidence="2">Fatty acid cistrans isomerase</fullName>
    </submittedName>
</protein>
<reference evidence="2 3" key="1">
    <citation type="submission" date="2011-06" db="EMBL/GenBank/DDBJ databases">
        <title>The draft genome of Thiocapsa marina 5811.</title>
        <authorList>
            <consortium name="US DOE Joint Genome Institute (JGI-PGF)"/>
            <person name="Lucas S."/>
            <person name="Han J."/>
            <person name="Cheng J.-F."/>
            <person name="Goodwin L."/>
            <person name="Pitluck S."/>
            <person name="Peters L."/>
            <person name="Land M.L."/>
            <person name="Hauser L."/>
            <person name="Vogl K."/>
            <person name="Liu Z."/>
            <person name="Imhoff J."/>
            <person name="Thiel V."/>
            <person name="Frigaard N.-U."/>
            <person name="Bryant D."/>
            <person name="Woyke T.J."/>
        </authorList>
    </citation>
    <scope>NUCLEOTIDE SEQUENCE [LARGE SCALE GENOMIC DNA]</scope>
    <source>
        <strain evidence="2 3">5811</strain>
    </source>
</reference>
<dbReference type="STRING" id="768671.ThimaDRAFT_3419"/>
<dbReference type="InterPro" id="IPR010706">
    <property type="entry name" value="Fatty_acid_cis-trans_isomerase"/>
</dbReference>
<feature type="compositionally biased region" description="Low complexity" evidence="1">
    <location>
        <begin position="45"/>
        <end position="55"/>
    </location>
</feature>
<evidence type="ECO:0000256" key="1">
    <source>
        <dbReference type="SAM" id="MobiDB-lite"/>
    </source>
</evidence>
<dbReference type="AlphaFoldDB" id="F9UER6"/>
<evidence type="ECO:0000313" key="3">
    <source>
        <dbReference type="Proteomes" id="UP000005459"/>
    </source>
</evidence>
<keyword evidence="3" id="KW-1185">Reference proteome</keyword>
<accession>F9UER6</accession>
<organism evidence="2 3">
    <name type="scientific">Thiocapsa marina 5811</name>
    <dbReference type="NCBI Taxonomy" id="768671"/>
    <lineage>
        <taxon>Bacteria</taxon>
        <taxon>Pseudomonadati</taxon>
        <taxon>Pseudomonadota</taxon>
        <taxon>Gammaproteobacteria</taxon>
        <taxon>Chromatiales</taxon>
        <taxon>Chromatiaceae</taxon>
        <taxon>Thiocapsa</taxon>
    </lineage>
</organism>
<dbReference type="GO" id="GO:0016853">
    <property type="term" value="F:isomerase activity"/>
    <property type="evidence" value="ECO:0007669"/>
    <property type="project" value="UniProtKB-KW"/>
</dbReference>
<gene>
    <name evidence="2" type="ORF">ThimaDRAFT_3419</name>
</gene>
<feature type="region of interest" description="Disordered" evidence="1">
    <location>
        <begin position="36"/>
        <end position="56"/>
    </location>
</feature>
<evidence type="ECO:0000313" key="2">
    <source>
        <dbReference type="EMBL" id="EGV17387.1"/>
    </source>
</evidence>
<dbReference type="eggNOG" id="ENOG502Z7N8">
    <property type="taxonomic scope" value="Bacteria"/>
</dbReference>
<dbReference type="OrthoDB" id="9809746at2"/>